<gene>
    <name evidence="8" type="ORF">CLAFUR5_00907</name>
</gene>
<dbReference type="Pfam" id="PF22799">
    <property type="entry name" value="PIR1-like_C"/>
    <property type="match status" value="1"/>
</dbReference>
<keyword evidence="9" id="KW-1185">Reference proteome</keyword>
<dbReference type="PANTHER" id="PTHR47254:SF2">
    <property type="entry name" value="COVALENTLY-LINKED CELL WALL PROTEIN"/>
    <property type="match status" value="1"/>
</dbReference>
<reference evidence="7" key="1">
    <citation type="submission" date="2016-10" db="EMBL/GenBank/DDBJ databases">
        <title>Novel effectors identified in the apoplast of Cladosporium fulvum-infected tomato.</title>
        <authorList>
            <person name="Mesarich C.H."/>
            <person name="de Wit P.J.G.M."/>
        </authorList>
    </citation>
    <scope>NUCLEOTIDE SEQUENCE</scope>
    <source>
        <strain evidence="7">0WU</strain>
    </source>
</reference>
<evidence type="ECO:0000256" key="5">
    <source>
        <dbReference type="SAM" id="SignalP"/>
    </source>
</evidence>
<feature type="chain" id="PRO_5040573462" evidence="5">
    <location>
        <begin position="17"/>
        <end position="298"/>
    </location>
</feature>
<dbReference type="InterPro" id="IPR051153">
    <property type="entry name" value="Yeast_CWMannoprotein_PIR"/>
</dbReference>
<evidence type="ECO:0000256" key="3">
    <source>
        <dbReference type="SAM" id="MobiDB-lite"/>
    </source>
</evidence>
<dbReference type="InterPro" id="IPR054508">
    <property type="entry name" value="PIR1-like_C"/>
</dbReference>
<dbReference type="EMBL" id="CP090163">
    <property type="protein sequence ID" value="UJO12816.1"/>
    <property type="molecule type" value="Genomic_DNA"/>
</dbReference>
<evidence type="ECO:0000256" key="4">
    <source>
        <dbReference type="SAM" id="Phobius"/>
    </source>
</evidence>
<feature type="transmembrane region" description="Helical" evidence="4">
    <location>
        <begin position="272"/>
        <end position="297"/>
    </location>
</feature>
<protein>
    <submittedName>
        <fullName evidence="8">Cell wall mannoprotein CIS3</fullName>
    </submittedName>
</protein>
<evidence type="ECO:0000256" key="1">
    <source>
        <dbReference type="ARBA" id="ARBA00022729"/>
    </source>
</evidence>
<accession>A0A1P8YXR6</accession>
<keyword evidence="4" id="KW-0812">Transmembrane</keyword>
<dbReference type="GO" id="GO:0005199">
    <property type="term" value="F:structural constituent of cell wall"/>
    <property type="evidence" value="ECO:0007669"/>
    <property type="project" value="InterPro"/>
</dbReference>
<evidence type="ECO:0000313" key="8">
    <source>
        <dbReference type="EMBL" id="UJO12816.1"/>
    </source>
</evidence>
<keyword evidence="2" id="KW-0677">Repeat</keyword>
<dbReference type="AlphaFoldDB" id="A0A1P8YXR6"/>
<dbReference type="EMBL" id="KX943127">
    <property type="protein sequence ID" value="AQA29298.1"/>
    <property type="molecule type" value="Genomic_DNA"/>
</dbReference>
<dbReference type="KEGG" id="ffu:CLAFUR5_00907"/>
<dbReference type="GO" id="GO:0009277">
    <property type="term" value="C:fungal-type cell wall"/>
    <property type="evidence" value="ECO:0007669"/>
    <property type="project" value="TreeGrafter"/>
</dbReference>
<dbReference type="PANTHER" id="PTHR47254">
    <property type="entry name" value="CELL WALL MANNOPROTEIN CIS3-RELATED"/>
    <property type="match status" value="1"/>
</dbReference>
<feature type="domain" description="Cell wall mannoprotein PIR1-like C-terminal" evidence="6">
    <location>
        <begin position="69"/>
        <end position="142"/>
    </location>
</feature>
<sequence length="298" mass="30073">MQYALTAVAFAAVAMAMPQGKAPPMPASSECQASYPGTFQIQVVNVTSSSNMVKRQDQSGTLRLTLNNGVLKDEQDRTGNIVANNQFQFDKPIQDNAKITEGWAACPNGTLVLGSDAVFKQCLSGNFYNLYDENGAGQCNEIYIQIINGGGAASAAPSATSAASVTQIGDGQAQAATSAAPVTQIGDGQVQASTGAVPVTQIGDGQIQAPTGSPVTQIGDGQIQAPTGSPVTQIGDGQIQAPTGAPVTQIGDGQIQAPTNGTSRPMPSVQPYTGAAAIPTAVGSAFGLAIGAVAMAML</sequence>
<reference evidence="8" key="3">
    <citation type="journal article" date="2022" name="Microb. Genom.">
        <title>A chromosome-scale genome assembly of the tomato pathogen Cladosporium fulvum reveals a compartmentalized genome architecture and the presence of a dispensable chromosome.</title>
        <authorList>
            <person name="Zaccaron A.Z."/>
            <person name="Chen L.H."/>
            <person name="Samaras A."/>
            <person name="Stergiopoulos I."/>
        </authorList>
    </citation>
    <scope>NUCLEOTIDE SEQUENCE</scope>
    <source>
        <strain evidence="8">Race5_Kim</strain>
    </source>
</reference>
<evidence type="ECO:0000259" key="6">
    <source>
        <dbReference type="Pfam" id="PF22799"/>
    </source>
</evidence>
<dbReference type="PROSITE" id="PS50256">
    <property type="entry name" value="PIR_REPEAT_2"/>
    <property type="match status" value="5"/>
</dbReference>
<proteinExistence type="predicted"/>
<dbReference type="InterPro" id="IPR000420">
    <property type="entry name" value="Yeast_PIR_rpt"/>
</dbReference>
<reference evidence="8" key="2">
    <citation type="submission" date="2021-12" db="EMBL/GenBank/DDBJ databases">
        <authorList>
            <person name="Zaccaron A."/>
            <person name="Stergiopoulos I."/>
        </authorList>
    </citation>
    <scope>NUCLEOTIDE SEQUENCE</scope>
    <source>
        <strain evidence="8">Race5_Kim</strain>
    </source>
</reference>
<keyword evidence="1 5" id="KW-0732">Signal</keyword>
<feature type="region of interest" description="Disordered" evidence="3">
    <location>
        <begin position="223"/>
        <end position="245"/>
    </location>
</feature>
<dbReference type="Proteomes" id="UP000756132">
    <property type="component" value="Chromosome 1"/>
</dbReference>
<feature type="signal peptide" evidence="5">
    <location>
        <begin position="1"/>
        <end position="16"/>
    </location>
</feature>
<keyword evidence="4" id="KW-0472">Membrane</keyword>
<dbReference type="OrthoDB" id="5415592at2759"/>
<dbReference type="GeneID" id="71980785"/>
<evidence type="ECO:0000313" key="7">
    <source>
        <dbReference type="EMBL" id="AQA29298.1"/>
    </source>
</evidence>
<evidence type="ECO:0000256" key="2">
    <source>
        <dbReference type="ARBA" id="ARBA00022737"/>
    </source>
</evidence>
<organism evidence="7">
    <name type="scientific">Passalora fulva</name>
    <name type="common">Tomato leaf mold</name>
    <name type="synonym">Cladosporium fulvum</name>
    <dbReference type="NCBI Taxonomy" id="5499"/>
    <lineage>
        <taxon>Eukaryota</taxon>
        <taxon>Fungi</taxon>
        <taxon>Dikarya</taxon>
        <taxon>Ascomycota</taxon>
        <taxon>Pezizomycotina</taxon>
        <taxon>Dothideomycetes</taxon>
        <taxon>Dothideomycetidae</taxon>
        <taxon>Mycosphaerellales</taxon>
        <taxon>Mycosphaerellaceae</taxon>
        <taxon>Fulvia</taxon>
    </lineage>
</organism>
<dbReference type="RefSeq" id="XP_047757182.1">
    <property type="nucleotide sequence ID" value="XM_047900055.1"/>
</dbReference>
<evidence type="ECO:0000313" key="9">
    <source>
        <dbReference type="Proteomes" id="UP000756132"/>
    </source>
</evidence>
<name>A0A1P8YXR6_PASFU</name>
<dbReference type="GO" id="GO:0031505">
    <property type="term" value="P:fungal-type cell wall organization"/>
    <property type="evidence" value="ECO:0007669"/>
    <property type="project" value="TreeGrafter"/>
</dbReference>
<keyword evidence="4" id="KW-1133">Transmembrane helix</keyword>
<dbReference type="Pfam" id="PF00399">
    <property type="entry name" value="PIR"/>
    <property type="match status" value="5"/>
</dbReference>